<dbReference type="Pfam" id="PF01047">
    <property type="entry name" value="MarR"/>
    <property type="match status" value="1"/>
</dbReference>
<dbReference type="InterPro" id="IPR036388">
    <property type="entry name" value="WH-like_DNA-bd_sf"/>
</dbReference>
<dbReference type="InterPro" id="IPR036390">
    <property type="entry name" value="WH_DNA-bd_sf"/>
</dbReference>
<dbReference type="InterPro" id="IPR000835">
    <property type="entry name" value="HTH_MarR-typ"/>
</dbReference>
<dbReference type="EMBL" id="PYGI01000017">
    <property type="protein sequence ID" value="PSL12529.1"/>
    <property type="molecule type" value="Genomic_DNA"/>
</dbReference>
<keyword evidence="3" id="KW-0804">Transcription</keyword>
<organism evidence="5 6">
    <name type="scientific">Marinobacterium halophilum</name>
    <dbReference type="NCBI Taxonomy" id="267374"/>
    <lineage>
        <taxon>Bacteria</taxon>
        <taxon>Pseudomonadati</taxon>
        <taxon>Pseudomonadota</taxon>
        <taxon>Gammaproteobacteria</taxon>
        <taxon>Oceanospirillales</taxon>
        <taxon>Oceanospirillaceae</taxon>
        <taxon>Marinobacterium</taxon>
    </lineage>
</organism>
<dbReference type="SMART" id="SM00347">
    <property type="entry name" value="HTH_MARR"/>
    <property type="match status" value="1"/>
</dbReference>
<keyword evidence="6" id="KW-1185">Reference proteome</keyword>
<sequence>MSRSRVSFTQLFDQNREYWPETTAGVSLIAPAIYRLHEHLSQLANALFTAYGLQSAEFEALCALRTSPPPHQMTPTELYRKLLVSSGGMTKILVRLEDKGLIERPINPEDARSKRVALTASGKALIEEVTDKLLQQEAKLLARIEQPDALQQSLMQWLQQIEHS</sequence>
<name>A0A2P8ESS8_9GAMM</name>
<proteinExistence type="predicted"/>
<evidence type="ECO:0000313" key="6">
    <source>
        <dbReference type="Proteomes" id="UP000242133"/>
    </source>
</evidence>
<dbReference type="PANTHER" id="PTHR42756">
    <property type="entry name" value="TRANSCRIPTIONAL REGULATOR, MARR"/>
    <property type="match status" value="1"/>
</dbReference>
<reference evidence="5 6" key="1">
    <citation type="submission" date="2018-03" db="EMBL/GenBank/DDBJ databases">
        <title>Genomic Encyclopedia of Archaeal and Bacterial Type Strains, Phase II (KMG-II): from individual species to whole genera.</title>
        <authorList>
            <person name="Goeker M."/>
        </authorList>
    </citation>
    <scope>NUCLEOTIDE SEQUENCE [LARGE SCALE GENOMIC DNA]</scope>
    <source>
        <strain evidence="5 6">DSM 17586</strain>
    </source>
</reference>
<gene>
    <name evidence="5" type="ORF">CLV44_11758</name>
</gene>
<comment type="caution">
    <text evidence="5">The sequence shown here is derived from an EMBL/GenBank/DDBJ whole genome shotgun (WGS) entry which is preliminary data.</text>
</comment>
<dbReference type="RefSeq" id="WP_106592429.1">
    <property type="nucleotide sequence ID" value="NZ_PYGI01000017.1"/>
</dbReference>
<dbReference type="Proteomes" id="UP000242133">
    <property type="component" value="Unassembled WGS sequence"/>
</dbReference>
<dbReference type="OrthoDB" id="32523at2"/>
<evidence type="ECO:0000259" key="4">
    <source>
        <dbReference type="PROSITE" id="PS50995"/>
    </source>
</evidence>
<evidence type="ECO:0000313" key="5">
    <source>
        <dbReference type="EMBL" id="PSL12529.1"/>
    </source>
</evidence>
<dbReference type="SUPFAM" id="SSF46785">
    <property type="entry name" value="Winged helix' DNA-binding domain"/>
    <property type="match status" value="1"/>
</dbReference>
<protein>
    <submittedName>
        <fullName evidence="5">DNA-binding MarR family transcriptional regulator</fullName>
    </submittedName>
</protein>
<dbReference type="AlphaFoldDB" id="A0A2P8ESS8"/>
<evidence type="ECO:0000256" key="2">
    <source>
        <dbReference type="ARBA" id="ARBA00023125"/>
    </source>
</evidence>
<dbReference type="PROSITE" id="PS50995">
    <property type="entry name" value="HTH_MARR_2"/>
    <property type="match status" value="1"/>
</dbReference>
<dbReference type="PANTHER" id="PTHR42756:SF1">
    <property type="entry name" value="TRANSCRIPTIONAL REPRESSOR OF EMRAB OPERON"/>
    <property type="match status" value="1"/>
</dbReference>
<feature type="domain" description="HTH marR-type" evidence="4">
    <location>
        <begin position="26"/>
        <end position="163"/>
    </location>
</feature>
<dbReference type="GO" id="GO:0003677">
    <property type="term" value="F:DNA binding"/>
    <property type="evidence" value="ECO:0007669"/>
    <property type="project" value="UniProtKB-KW"/>
</dbReference>
<keyword evidence="1" id="KW-0805">Transcription regulation</keyword>
<dbReference type="PRINTS" id="PR00598">
    <property type="entry name" value="HTHMARR"/>
</dbReference>
<accession>A0A2P8ESS8</accession>
<evidence type="ECO:0000256" key="1">
    <source>
        <dbReference type="ARBA" id="ARBA00023015"/>
    </source>
</evidence>
<dbReference type="GO" id="GO:0003700">
    <property type="term" value="F:DNA-binding transcription factor activity"/>
    <property type="evidence" value="ECO:0007669"/>
    <property type="project" value="InterPro"/>
</dbReference>
<keyword evidence="2 5" id="KW-0238">DNA-binding</keyword>
<evidence type="ECO:0000256" key="3">
    <source>
        <dbReference type="ARBA" id="ARBA00023163"/>
    </source>
</evidence>
<dbReference type="Gene3D" id="1.10.10.10">
    <property type="entry name" value="Winged helix-like DNA-binding domain superfamily/Winged helix DNA-binding domain"/>
    <property type="match status" value="1"/>
</dbReference>